<accession>A0AAN8YNS6</accession>
<dbReference type="AlphaFoldDB" id="A0AAN8YNS6"/>
<proteinExistence type="predicted"/>
<reference evidence="1 2" key="1">
    <citation type="submission" date="2024-02" db="EMBL/GenBank/DDBJ databases">
        <title>de novo genome assembly of Solanum bulbocastanum strain 11H21.</title>
        <authorList>
            <person name="Hosaka A.J."/>
        </authorList>
    </citation>
    <scope>NUCLEOTIDE SEQUENCE [LARGE SCALE GENOMIC DNA]</scope>
    <source>
        <tissue evidence="1">Young leaves</tissue>
    </source>
</reference>
<dbReference type="EMBL" id="JBANQN010000001">
    <property type="protein sequence ID" value="KAK6802276.1"/>
    <property type="molecule type" value="Genomic_DNA"/>
</dbReference>
<sequence>MIFMELQCLLYCKFFKEDPKNKNARYLITFQKKERARSFSSKDMNIWGLEIY</sequence>
<name>A0AAN8YNS6_SOLBU</name>
<protein>
    <submittedName>
        <fullName evidence="1">Uncharacterized protein</fullName>
    </submittedName>
</protein>
<organism evidence="1 2">
    <name type="scientific">Solanum bulbocastanum</name>
    <name type="common">Wild potato</name>
    <dbReference type="NCBI Taxonomy" id="147425"/>
    <lineage>
        <taxon>Eukaryota</taxon>
        <taxon>Viridiplantae</taxon>
        <taxon>Streptophyta</taxon>
        <taxon>Embryophyta</taxon>
        <taxon>Tracheophyta</taxon>
        <taxon>Spermatophyta</taxon>
        <taxon>Magnoliopsida</taxon>
        <taxon>eudicotyledons</taxon>
        <taxon>Gunneridae</taxon>
        <taxon>Pentapetalae</taxon>
        <taxon>asterids</taxon>
        <taxon>lamiids</taxon>
        <taxon>Solanales</taxon>
        <taxon>Solanaceae</taxon>
        <taxon>Solanoideae</taxon>
        <taxon>Solaneae</taxon>
        <taxon>Solanum</taxon>
    </lineage>
</organism>
<evidence type="ECO:0000313" key="1">
    <source>
        <dbReference type="EMBL" id="KAK6802276.1"/>
    </source>
</evidence>
<dbReference type="Proteomes" id="UP001371456">
    <property type="component" value="Unassembled WGS sequence"/>
</dbReference>
<gene>
    <name evidence="1" type="ORF">RDI58_000056</name>
</gene>
<comment type="caution">
    <text evidence="1">The sequence shown here is derived from an EMBL/GenBank/DDBJ whole genome shotgun (WGS) entry which is preliminary data.</text>
</comment>
<keyword evidence="2" id="KW-1185">Reference proteome</keyword>
<evidence type="ECO:0000313" key="2">
    <source>
        <dbReference type="Proteomes" id="UP001371456"/>
    </source>
</evidence>